<dbReference type="VEuPathDB" id="AmoebaDB:NAEGRDRAFT_79050"/>
<evidence type="ECO:0000256" key="1">
    <source>
        <dbReference type="SAM" id="MobiDB-lite"/>
    </source>
</evidence>
<protein>
    <submittedName>
        <fullName evidence="2">Predicted protein</fullName>
    </submittedName>
</protein>
<dbReference type="GeneID" id="8848803"/>
<dbReference type="InParanoid" id="D2V907"/>
<gene>
    <name evidence="2" type="ORF">NAEGRDRAFT_79050</name>
</gene>
<feature type="compositionally biased region" description="Acidic residues" evidence="1">
    <location>
        <begin position="783"/>
        <end position="805"/>
    </location>
</feature>
<accession>D2V907</accession>
<dbReference type="OMA" id="ATTHEYE"/>
<evidence type="ECO:0000313" key="2">
    <source>
        <dbReference type="EMBL" id="EFC46783.1"/>
    </source>
</evidence>
<dbReference type="KEGG" id="ngr:NAEGRDRAFT_79050"/>
<dbReference type="RefSeq" id="XP_002679527.1">
    <property type="nucleotide sequence ID" value="XM_002679481.1"/>
</dbReference>
<dbReference type="Proteomes" id="UP000006671">
    <property type="component" value="Unassembled WGS sequence"/>
</dbReference>
<feature type="region of interest" description="Disordered" evidence="1">
    <location>
        <begin position="780"/>
        <end position="806"/>
    </location>
</feature>
<name>D2V907_NAEGR</name>
<organism evidence="3">
    <name type="scientific">Naegleria gruberi</name>
    <name type="common">Amoeba</name>
    <dbReference type="NCBI Taxonomy" id="5762"/>
    <lineage>
        <taxon>Eukaryota</taxon>
        <taxon>Discoba</taxon>
        <taxon>Heterolobosea</taxon>
        <taxon>Tetramitia</taxon>
        <taxon>Eutetramitia</taxon>
        <taxon>Vahlkampfiidae</taxon>
        <taxon>Naegleria</taxon>
    </lineage>
</organism>
<keyword evidence="3" id="KW-1185">Reference proteome</keyword>
<evidence type="ECO:0000313" key="3">
    <source>
        <dbReference type="Proteomes" id="UP000006671"/>
    </source>
</evidence>
<dbReference type="EMBL" id="GG738857">
    <property type="protein sequence ID" value="EFC46783.1"/>
    <property type="molecule type" value="Genomic_DNA"/>
</dbReference>
<reference evidence="2 3" key="1">
    <citation type="journal article" date="2010" name="Cell">
        <title>The genome of Naegleria gruberi illuminates early eukaryotic versatility.</title>
        <authorList>
            <person name="Fritz-Laylin L.K."/>
            <person name="Prochnik S.E."/>
            <person name="Ginger M.L."/>
            <person name="Dacks J.B."/>
            <person name="Carpenter M.L."/>
            <person name="Field M.C."/>
            <person name="Kuo A."/>
            <person name="Paredez A."/>
            <person name="Chapman J."/>
            <person name="Pham J."/>
            <person name="Shu S."/>
            <person name="Neupane R."/>
            <person name="Cipriano M."/>
            <person name="Mancuso J."/>
            <person name="Tu H."/>
            <person name="Salamov A."/>
            <person name="Lindquist E."/>
            <person name="Shapiro H."/>
            <person name="Lucas S."/>
            <person name="Grigoriev I.V."/>
            <person name="Cande W.Z."/>
            <person name="Fulton C."/>
            <person name="Rokhsar D.S."/>
            <person name="Dawson S.C."/>
        </authorList>
    </citation>
    <scope>NUCLEOTIDE SEQUENCE [LARGE SCALE GENOMIC DNA]</scope>
    <source>
        <strain evidence="2 3">NEG-M</strain>
    </source>
</reference>
<proteinExistence type="predicted"/>
<dbReference type="OrthoDB" id="10335022at2759"/>
<sequence length="1281" mass="145429">MSHSSLIGSSVEFLQALEQVGKQAGTESSSSYVAQERFLGSKDLIKTRFGDDKSALERVVVDLMDSSKTPLIRDQRIGVKLAIHQQVNKSGLRALLLADQSRTLSDLIAAHVHQVFTNEELLNLFDDENLSEHTRVRVEKTIRNECKNLILDVVKKIIGKVKPSECVVLLSHLPSSTPSEAILELLNELKLETLEGSVIVRKHPEVVAKFIRQELDKTIKGAVPQVSLWNLLIATLNELSSVFNTLSKVNPTLAFAIIDEYFVQYALKEDIPVDAVQSYLLLKVKNFPETFKSCINSKSKIQLNVSQLLKMFSIEDVAGIYLKKLETLNYATSPESSAFLRSFEVYDNRDAKKVVILISKLVAKGATVEKLSDWIFRNVQPSTDIPSFLKYFPLPVIHSVATKLYEVRKLKDFSTPDQESRYWRYMNMVEEEASYKKFKGSCSNSNSNVRLNVLLDLFFCSLLHNKRVKETLEFMDSRLKNDVESIPTVISTLSSDIFFATKIFSLYKNEEYREALHTLLENTAKKSEAPWYYRNFFSSVFRYYKDDITVLKFLIEKTSNFAKFNDMGFIGLYGVTLKPEIHKVVSEILFQSMINKIESEGNPQILRDVLNLGRYKKQPKHVKELYQKFFDEWIPLIFKKDPYIGSVNDIANGAFKGIEKKEAIELVKKVLAYEAAFIMCDRVQKLLLSRTTNLETDFIFKFIREKALTGAELQALSSSGFIHSDYVAAILPQYLGSLRLEEFASPELTRRLISTYENLLFRCGRVNPISFCSTYNAKKDEEKVEQDEEEDVEEDDEQEPVEAGEETVKMDVEDNATRCLASLVRIYSQNPVEHLQYVLENISSENVLYYFSAIGRISTFYNDVKFIDAYCAILKKQFTEVLTSKQPLPTNMSIAVQKMLISRLKAYVQHLNSEIPSKIVDTLVQIWDLKPQKDVQVAILSTILLAIKNDRTDQLYNKAKSILEQATTHEYEDIVLALAGFGPTKNVTTMREIFSLRLKTLEHPTSKIQTSAWSTVSSSATTPSFIKRVASESFNPIALFRKYIVDAVLTFNPQQQHNIANVAIDVLLKEIIQTPEEAGSILLDSILVPLLTEEKYQKLDRETYNADITWDRPVKARLAHIVNSLSTKVASTYLLISDSNKQTIQSKIVLPLVEVVKKHVQNRLPYVCIVSSINTNWNDVDSVVQNSIKNVADLLSDVEEPLKTLILSKIVNHSHQITLNRSNVNVLLDAVAKVLNNASEFSQTEQIIATGILMSLGTADDKTRELKKIARKSNVLNLLTE</sequence>